<dbReference type="GO" id="GO:0004806">
    <property type="term" value="F:triacylglycerol lipase activity"/>
    <property type="evidence" value="ECO:0007669"/>
    <property type="project" value="TreeGrafter"/>
</dbReference>
<dbReference type="InterPro" id="IPR013094">
    <property type="entry name" value="AB_hydrolase_3"/>
</dbReference>
<name>A0A402CMX0_RHOWR</name>
<evidence type="ECO:0000313" key="2">
    <source>
        <dbReference type="EMBL" id="GCE44944.1"/>
    </source>
</evidence>
<organism evidence="2 3">
    <name type="scientific">Rhodococcus wratislaviensis</name>
    <name type="common">Tsukamurella wratislaviensis</name>
    <dbReference type="NCBI Taxonomy" id="44752"/>
    <lineage>
        <taxon>Bacteria</taxon>
        <taxon>Bacillati</taxon>
        <taxon>Actinomycetota</taxon>
        <taxon>Actinomycetes</taxon>
        <taxon>Mycobacteriales</taxon>
        <taxon>Nocardiaceae</taxon>
        <taxon>Rhodococcus</taxon>
    </lineage>
</organism>
<dbReference type="Gene3D" id="3.40.50.1820">
    <property type="entry name" value="alpha/beta hydrolase"/>
    <property type="match status" value="1"/>
</dbReference>
<proteinExistence type="predicted"/>
<protein>
    <submittedName>
        <fullName evidence="2">Esterase/lipase</fullName>
    </submittedName>
</protein>
<dbReference type="EMBL" id="BHYM01000126">
    <property type="protein sequence ID" value="GCE44944.1"/>
    <property type="molecule type" value="Genomic_DNA"/>
</dbReference>
<dbReference type="GO" id="GO:0019433">
    <property type="term" value="P:triglyceride catabolic process"/>
    <property type="evidence" value="ECO:0007669"/>
    <property type="project" value="TreeGrafter"/>
</dbReference>
<dbReference type="PANTHER" id="PTHR23025:SF4">
    <property type="entry name" value="ALPHA_BETA HYDROLASE FOLD-3 DOMAIN-CONTAINING PROTEIN"/>
    <property type="match status" value="1"/>
</dbReference>
<sequence length="246" mass="26596">MRSALLIYAHGGGFVVGDLDSLDVPLHALSHGANIAILSLDYALAPENMYPVGLEQCQDALVWADKHRQELGDVRSLGIAGDSAGGNFTALLTQWAAQTGGPKIAWQALINPVLDFVAVQESSTESHRLYGTSPMLSTEAMQIFLQSYFRDRAAMVEASPLLSSQGYPELPPTFIAAAECDALRDDSLAYARKLTESGVPVELKVYAGMSHNFMTLTRISRTAREFLDDFIAAASKWAARTEVEGS</sequence>
<evidence type="ECO:0000313" key="3">
    <source>
        <dbReference type="Proteomes" id="UP000287519"/>
    </source>
</evidence>
<dbReference type="GO" id="GO:0004771">
    <property type="term" value="F:sterol ester esterase activity"/>
    <property type="evidence" value="ECO:0007669"/>
    <property type="project" value="TreeGrafter"/>
</dbReference>
<dbReference type="GO" id="GO:0005829">
    <property type="term" value="C:cytosol"/>
    <property type="evidence" value="ECO:0007669"/>
    <property type="project" value="TreeGrafter"/>
</dbReference>
<dbReference type="AlphaFoldDB" id="A0A402CMX0"/>
<gene>
    <name evidence="2" type="ORF">Rhow_000705</name>
</gene>
<keyword evidence="3" id="KW-1185">Reference proteome</keyword>
<dbReference type="Pfam" id="PF07859">
    <property type="entry name" value="Abhydrolase_3"/>
    <property type="match status" value="1"/>
</dbReference>
<dbReference type="InterPro" id="IPR029058">
    <property type="entry name" value="AB_hydrolase_fold"/>
</dbReference>
<dbReference type="SUPFAM" id="SSF53474">
    <property type="entry name" value="alpha/beta-Hydrolases"/>
    <property type="match status" value="1"/>
</dbReference>
<feature type="domain" description="Alpha/beta hydrolase fold-3" evidence="1">
    <location>
        <begin position="6"/>
        <end position="214"/>
    </location>
</feature>
<dbReference type="Proteomes" id="UP000287519">
    <property type="component" value="Unassembled WGS sequence"/>
</dbReference>
<evidence type="ECO:0000259" key="1">
    <source>
        <dbReference type="Pfam" id="PF07859"/>
    </source>
</evidence>
<reference evidence="2 3" key="1">
    <citation type="submission" date="2018-11" db="EMBL/GenBank/DDBJ databases">
        <title>Microbial catabolism of amino acid.</title>
        <authorList>
            <person name="Hibi M."/>
            <person name="Ogawa J."/>
        </authorList>
    </citation>
    <scope>NUCLEOTIDE SEQUENCE [LARGE SCALE GENOMIC DNA]</scope>
    <source>
        <strain evidence="2 3">C31-06</strain>
    </source>
</reference>
<comment type="caution">
    <text evidence="2">The sequence shown here is derived from an EMBL/GenBank/DDBJ whole genome shotgun (WGS) entry which is preliminary data.</text>
</comment>
<dbReference type="PANTHER" id="PTHR23025">
    <property type="entry name" value="TRIACYLGLYCEROL LIPASE"/>
    <property type="match status" value="1"/>
</dbReference>
<accession>A0A402CMX0</accession>